<dbReference type="EMBL" id="JAAIUW010000002">
    <property type="protein sequence ID" value="KAF7841878.1"/>
    <property type="molecule type" value="Genomic_DNA"/>
</dbReference>
<feature type="compositionally biased region" description="Basic and acidic residues" evidence="1">
    <location>
        <begin position="61"/>
        <end position="87"/>
    </location>
</feature>
<keyword evidence="3" id="KW-1185">Reference proteome</keyword>
<evidence type="ECO:0000313" key="3">
    <source>
        <dbReference type="Proteomes" id="UP000634136"/>
    </source>
</evidence>
<accession>A0A834XCF9</accession>
<reference evidence="2" key="1">
    <citation type="submission" date="2020-09" db="EMBL/GenBank/DDBJ databases">
        <title>Genome-Enabled Discovery of Anthraquinone Biosynthesis in Senna tora.</title>
        <authorList>
            <person name="Kang S.-H."/>
            <person name="Pandey R.P."/>
            <person name="Lee C.-M."/>
            <person name="Sim J.-S."/>
            <person name="Jeong J.-T."/>
            <person name="Choi B.-S."/>
            <person name="Jung M."/>
            <person name="Ginzburg D."/>
            <person name="Zhao K."/>
            <person name="Won S.Y."/>
            <person name="Oh T.-J."/>
            <person name="Yu Y."/>
            <person name="Kim N.-H."/>
            <person name="Lee O.R."/>
            <person name="Lee T.-H."/>
            <person name="Bashyal P."/>
            <person name="Kim T.-S."/>
            <person name="Lee W.-H."/>
            <person name="Kawkins C."/>
            <person name="Kim C.-K."/>
            <person name="Kim J.S."/>
            <person name="Ahn B.O."/>
            <person name="Rhee S.Y."/>
            <person name="Sohng J.K."/>
        </authorList>
    </citation>
    <scope>NUCLEOTIDE SEQUENCE</scope>
    <source>
        <tissue evidence="2">Leaf</tissue>
    </source>
</reference>
<dbReference type="AlphaFoldDB" id="A0A834XCF9"/>
<evidence type="ECO:0000256" key="1">
    <source>
        <dbReference type="SAM" id="MobiDB-lite"/>
    </source>
</evidence>
<sequence length="87" mass="9840">MTKLSGRKQASIYGGATQKAKRGEGVSHYLTKIKNMMERLTHSNSALRVQATRPPTSGSRLNKEAWKNKDKHAIRSDRPLHHLELYA</sequence>
<feature type="region of interest" description="Disordered" evidence="1">
    <location>
        <begin position="1"/>
        <end position="25"/>
    </location>
</feature>
<proteinExistence type="predicted"/>
<gene>
    <name evidence="2" type="ORF">G2W53_004176</name>
</gene>
<feature type="region of interest" description="Disordered" evidence="1">
    <location>
        <begin position="42"/>
        <end position="87"/>
    </location>
</feature>
<name>A0A834XCF9_9FABA</name>
<protein>
    <submittedName>
        <fullName evidence="2">Uncharacterized protein</fullName>
    </submittedName>
</protein>
<comment type="caution">
    <text evidence="2">The sequence shown here is derived from an EMBL/GenBank/DDBJ whole genome shotgun (WGS) entry which is preliminary data.</text>
</comment>
<dbReference type="Proteomes" id="UP000634136">
    <property type="component" value="Unassembled WGS sequence"/>
</dbReference>
<evidence type="ECO:0000313" key="2">
    <source>
        <dbReference type="EMBL" id="KAF7841878.1"/>
    </source>
</evidence>
<organism evidence="2 3">
    <name type="scientific">Senna tora</name>
    <dbReference type="NCBI Taxonomy" id="362788"/>
    <lineage>
        <taxon>Eukaryota</taxon>
        <taxon>Viridiplantae</taxon>
        <taxon>Streptophyta</taxon>
        <taxon>Embryophyta</taxon>
        <taxon>Tracheophyta</taxon>
        <taxon>Spermatophyta</taxon>
        <taxon>Magnoliopsida</taxon>
        <taxon>eudicotyledons</taxon>
        <taxon>Gunneridae</taxon>
        <taxon>Pentapetalae</taxon>
        <taxon>rosids</taxon>
        <taxon>fabids</taxon>
        <taxon>Fabales</taxon>
        <taxon>Fabaceae</taxon>
        <taxon>Caesalpinioideae</taxon>
        <taxon>Cassia clade</taxon>
        <taxon>Senna</taxon>
    </lineage>
</organism>
<feature type="compositionally biased region" description="Polar residues" evidence="1">
    <location>
        <begin position="42"/>
        <end position="60"/>
    </location>
</feature>